<sequence length="129" mass="14231">MLETTDRATQPVTTQPTACSGPLLQLEFQPEAPTGPVAIRCLRHWQELALRGIPAFCSACSARRDWLLINEGRTVWIQCRCGNQWAEPEITRADFEALINTPDQVLYPSLNDAIAAQGFDGTLAGSYLL</sequence>
<dbReference type="Proteomes" id="UP001220022">
    <property type="component" value="Unassembled WGS sequence"/>
</dbReference>
<dbReference type="EMBL" id="JARHTQ010000001">
    <property type="protein sequence ID" value="MDF2254367.1"/>
    <property type="molecule type" value="Genomic_DNA"/>
</dbReference>
<reference evidence="1 2" key="1">
    <citation type="submission" date="2023-03" db="EMBL/GenBank/DDBJ databases">
        <title>Draft genome sequence of type strain Streptomyces ferralitis JCM 14344.</title>
        <authorList>
            <person name="Klaysubun C."/>
            <person name="Duangmal K."/>
        </authorList>
    </citation>
    <scope>NUCLEOTIDE SEQUENCE [LARGE SCALE GENOMIC DNA]</scope>
    <source>
        <strain evidence="1 2">JCM 14344</strain>
    </source>
</reference>
<proteinExistence type="predicted"/>
<gene>
    <name evidence="1" type="ORF">P2L57_01085</name>
</gene>
<comment type="caution">
    <text evidence="1">The sequence shown here is derived from an EMBL/GenBank/DDBJ whole genome shotgun (WGS) entry which is preliminary data.</text>
</comment>
<dbReference type="RefSeq" id="WP_275806639.1">
    <property type="nucleotide sequence ID" value="NZ_BAAANM010000005.1"/>
</dbReference>
<organism evidence="1 2">
    <name type="scientific">Streptantibioticus ferralitis</name>
    <dbReference type="NCBI Taxonomy" id="236510"/>
    <lineage>
        <taxon>Bacteria</taxon>
        <taxon>Bacillati</taxon>
        <taxon>Actinomycetota</taxon>
        <taxon>Actinomycetes</taxon>
        <taxon>Kitasatosporales</taxon>
        <taxon>Streptomycetaceae</taxon>
        <taxon>Streptantibioticus</taxon>
    </lineage>
</organism>
<evidence type="ECO:0000313" key="1">
    <source>
        <dbReference type="EMBL" id="MDF2254367.1"/>
    </source>
</evidence>
<evidence type="ECO:0000313" key="2">
    <source>
        <dbReference type="Proteomes" id="UP001220022"/>
    </source>
</evidence>
<keyword evidence="2" id="KW-1185">Reference proteome</keyword>
<accession>A0ABT5YS06</accession>
<protein>
    <submittedName>
        <fullName evidence="1">Uncharacterized protein</fullName>
    </submittedName>
</protein>
<name>A0ABT5YS06_9ACTN</name>